<dbReference type="AlphaFoldDB" id="A0A7W3LZ17"/>
<reference evidence="1 2" key="1">
    <citation type="submission" date="2020-08" db="EMBL/GenBank/DDBJ databases">
        <title>Genomic Encyclopedia of Type Strains, Phase IV (KMG-IV): sequencing the most valuable type-strain genomes for metagenomic binning, comparative biology and taxonomic classification.</title>
        <authorList>
            <person name="Goeker M."/>
        </authorList>
    </citation>
    <scope>NUCLEOTIDE SEQUENCE [LARGE SCALE GENOMIC DNA]</scope>
    <source>
        <strain evidence="1 2">DSM 44197</strain>
    </source>
</reference>
<sequence>MEPIATVENRPRSLSHDSLADLYAGLRTEYMTLVDPGLVERVLYSARRHAEQLHMLDDLWAMEVTARTCLDAYLERT</sequence>
<dbReference type="EMBL" id="JACJIA010000018">
    <property type="protein sequence ID" value="MBA8956827.1"/>
    <property type="molecule type" value="Genomic_DNA"/>
</dbReference>
<evidence type="ECO:0000313" key="2">
    <source>
        <dbReference type="Proteomes" id="UP000572680"/>
    </source>
</evidence>
<name>A0A7W3LZ17_ACTNM</name>
<keyword evidence="2" id="KW-1185">Reference proteome</keyword>
<accession>A0A7W3LZ17</accession>
<comment type="caution">
    <text evidence="1">The sequence shown here is derived from an EMBL/GenBank/DDBJ whole genome shotgun (WGS) entry which is preliminary data.</text>
</comment>
<organism evidence="1 2">
    <name type="scientific">Actinomadura namibiensis</name>
    <dbReference type="NCBI Taxonomy" id="182080"/>
    <lineage>
        <taxon>Bacteria</taxon>
        <taxon>Bacillati</taxon>
        <taxon>Actinomycetota</taxon>
        <taxon>Actinomycetes</taxon>
        <taxon>Streptosporangiales</taxon>
        <taxon>Thermomonosporaceae</taxon>
        <taxon>Actinomadura</taxon>
    </lineage>
</organism>
<protein>
    <submittedName>
        <fullName evidence="1">Uncharacterized protein</fullName>
    </submittedName>
</protein>
<evidence type="ECO:0000313" key="1">
    <source>
        <dbReference type="EMBL" id="MBA8956827.1"/>
    </source>
</evidence>
<dbReference type="Proteomes" id="UP000572680">
    <property type="component" value="Unassembled WGS sequence"/>
</dbReference>
<gene>
    <name evidence="1" type="ORF">HNR61_008517</name>
</gene>
<proteinExistence type="predicted"/>
<dbReference type="RefSeq" id="WP_182848707.1">
    <property type="nucleotide sequence ID" value="NZ_BAAALP010000054.1"/>
</dbReference>